<keyword evidence="10 13" id="KW-0472">Membrane</keyword>
<feature type="transmembrane region" description="Helical" evidence="13">
    <location>
        <begin position="22"/>
        <end position="46"/>
    </location>
</feature>
<keyword evidence="9 13" id="KW-1133">Transmembrane helix</keyword>
<keyword evidence="7 16" id="KW-0808">Transferase</keyword>
<feature type="transmembrane region" description="Helical" evidence="13">
    <location>
        <begin position="361"/>
        <end position="380"/>
    </location>
</feature>
<evidence type="ECO:0000256" key="6">
    <source>
        <dbReference type="ARBA" id="ARBA00022475"/>
    </source>
</evidence>
<name>A0A4R6SC74_LABRH</name>
<feature type="transmembrane region" description="Helical" evidence="13">
    <location>
        <begin position="58"/>
        <end position="79"/>
    </location>
</feature>
<dbReference type="InterPro" id="IPR020959">
    <property type="entry name" value="ArabinofuranosylTrfase_AftA_C"/>
</dbReference>
<evidence type="ECO:0000313" key="16">
    <source>
        <dbReference type="EMBL" id="TDP96626.1"/>
    </source>
</evidence>
<evidence type="ECO:0000256" key="11">
    <source>
        <dbReference type="ARBA" id="ARBA00033184"/>
    </source>
</evidence>
<protein>
    <recommendedName>
        <fullName evidence="5">Galactan 5-O-arabinofuranosyltransferase</fullName>
        <ecNumber evidence="4">2.4.2.46</ecNumber>
    </recommendedName>
    <alternativeName>
        <fullName evidence="11">Arabinofuranosyltransferase AftA</fullName>
    </alternativeName>
</protein>
<feature type="transmembrane region" description="Helical" evidence="13">
    <location>
        <begin position="221"/>
        <end position="238"/>
    </location>
</feature>
<feature type="transmembrane region" description="Helical" evidence="13">
    <location>
        <begin position="250"/>
        <end position="266"/>
    </location>
</feature>
<evidence type="ECO:0000256" key="9">
    <source>
        <dbReference type="ARBA" id="ARBA00022989"/>
    </source>
</evidence>
<feature type="domain" description="Arabinofuranosyltransferase AftA C-terminal" evidence="14">
    <location>
        <begin position="483"/>
        <end position="642"/>
    </location>
</feature>
<evidence type="ECO:0000256" key="4">
    <source>
        <dbReference type="ARBA" id="ARBA00012037"/>
    </source>
</evidence>
<dbReference type="AlphaFoldDB" id="A0A4R6SC74"/>
<comment type="catalytic activity">
    <reaction evidence="12">
        <text>Adds an alpha-D-arabinofuranosyl group from trans,octacis-decaprenylphospho-beta-D-arabinofuranose at the 5-O-position of the eighth, tenth and twelfth galactofuranose unit of the galactofuranan chain of [beta-D-galactofuranosyl-(1-&gt;5)-beta-D-galactofuranosyl-(1-&gt;6)]14-beta-D-galactofuranosyl-(1-&gt;5)-beta-D-galactofuranosyl-(1-&gt;4)-alpha-L-rhamnopyranosyl-(1-&gt;3)-N-acetyl-alpha-D-glucosaminyl-diphospho-trans,octacis-decaprenol.</text>
        <dbReference type="EC" id="2.4.2.46"/>
    </reaction>
</comment>
<dbReference type="EC" id="2.4.2.46" evidence="4"/>
<dbReference type="EMBL" id="SNXZ01000004">
    <property type="protein sequence ID" value="TDP96626.1"/>
    <property type="molecule type" value="Genomic_DNA"/>
</dbReference>
<evidence type="ECO:0000259" key="15">
    <source>
        <dbReference type="Pfam" id="PF12250"/>
    </source>
</evidence>
<sequence length="645" mass="70751">MVLPTARPAQAAKHALPDRRRVLLFGAEAVAAVITASVVSFLVQWVVNRLPIEHETNVPITLTWTAVLILSCAMLILMWRQWSWSATLGAWILPAALTSVVQALELFGTPFYLNGTSGDQFFRLQYLQRLTVSAGLADDNYPGLPPFYPAGWFWLGGRFANLVGHPAWAAYKPFAIMSIAAVSSLLFVLWSLVTSRRKALGITAVLALASLTYGAYEPYRWLAMVTIILSAVLAWWLFRSVTDPNDSTRRGPATLLVGIGLSVTAATYTLVFLFGVLLLVLLALMAALVARFEGSRPRDWRSTATLAKDLTLRLVLLGLVALPLTLLVWVPYLYAMLSRPTAANAAAQVFPIGLAKFGTPVLNPTVAGAVCLLGLVWIVISWRRSTVAQAFSVILVACVLWQVLSTLVLVFGTTLLPSYIAAVGEVVLWCACGFGVIDLIGFIPRRVKISNPWSMRLLASVLAVPVAIGLTQAAPRSDLLPSAFNSYGPDGHAANPKAKSAGRYNEQLIATIATLSGKPPQDNVLLTNHYQLLDFQPYYCFQTSKEQYANPLARYPERNQELVSWSQSTTPTELLAKLAVSEFEPPNVFVFFRNKAGNYPFHLAATDFPKENRSWGVTFRSEVFRSADFASRDVGPFTVIVRVER</sequence>
<evidence type="ECO:0000256" key="12">
    <source>
        <dbReference type="ARBA" id="ARBA00034030"/>
    </source>
</evidence>
<dbReference type="GO" id="GO:0045227">
    <property type="term" value="P:capsule polysaccharide biosynthetic process"/>
    <property type="evidence" value="ECO:0007669"/>
    <property type="project" value="UniProtKB-UniPathway"/>
</dbReference>
<keyword evidence="8 13" id="KW-0812">Transmembrane</keyword>
<dbReference type="Proteomes" id="UP000295444">
    <property type="component" value="Unassembled WGS sequence"/>
</dbReference>
<evidence type="ECO:0000256" key="2">
    <source>
        <dbReference type="ARBA" id="ARBA00004776"/>
    </source>
</evidence>
<comment type="pathway">
    <text evidence="2">Cell wall biogenesis; cell wall polysaccharide biosynthesis.</text>
</comment>
<evidence type="ECO:0000256" key="1">
    <source>
        <dbReference type="ARBA" id="ARBA00004651"/>
    </source>
</evidence>
<dbReference type="OrthoDB" id="4775300at2"/>
<dbReference type="InterPro" id="IPR020963">
    <property type="entry name" value="ArabinofuranosylTrfase_AftA_N"/>
</dbReference>
<feature type="transmembrane region" description="Helical" evidence="13">
    <location>
        <begin position="392"/>
        <end position="413"/>
    </location>
</feature>
<evidence type="ECO:0000256" key="8">
    <source>
        <dbReference type="ARBA" id="ARBA00022692"/>
    </source>
</evidence>
<keyword evidence="6" id="KW-1003">Cell membrane</keyword>
<dbReference type="GO" id="GO:0044038">
    <property type="term" value="P:cell wall macromolecule biosynthetic process"/>
    <property type="evidence" value="ECO:0007669"/>
    <property type="project" value="InterPro"/>
</dbReference>
<feature type="transmembrane region" description="Helical" evidence="13">
    <location>
        <begin position="310"/>
        <end position="334"/>
    </location>
</feature>
<accession>A0A4R6SC74</accession>
<feature type="transmembrane region" description="Helical" evidence="13">
    <location>
        <begin position="455"/>
        <end position="474"/>
    </location>
</feature>
<dbReference type="UniPathway" id="UPA00963"/>
<feature type="transmembrane region" description="Helical" evidence="13">
    <location>
        <begin position="419"/>
        <end position="443"/>
    </location>
</feature>
<reference evidence="16 17" key="1">
    <citation type="submission" date="2019-03" db="EMBL/GenBank/DDBJ databases">
        <title>Genomic Encyclopedia of Type Strains, Phase IV (KMG-IV): sequencing the most valuable type-strain genomes for metagenomic binning, comparative biology and taxonomic classification.</title>
        <authorList>
            <person name="Goeker M."/>
        </authorList>
    </citation>
    <scope>NUCLEOTIDE SEQUENCE [LARGE SCALE GENOMIC DNA]</scope>
    <source>
        <strain evidence="16 17">DSM 45361</strain>
    </source>
</reference>
<feature type="transmembrane region" description="Helical" evidence="13">
    <location>
        <begin position="199"/>
        <end position="215"/>
    </location>
</feature>
<dbReference type="GO" id="GO:0005886">
    <property type="term" value="C:plasma membrane"/>
    <property type="evidence" value="ECO:0007669"/>
    <property type="project" value="UniProtKB-SubCell"/>
</dbReference>
<keyword evidence="17" id="KW-1185">Reference proteome</keyword>
<evidence type="ECO:0000256" key="13">
    <source>
        <dbReference type="SAM" id="Phobius"/>
    </source>
</evidence>
<comment type="similarity">
    <text evidence="3">Belongs to the glycosyltransferase 85 family.</text>
</comment>
<evidence type="ECO:0000256" key="5">
    <source>
        <dbReference type="ARBA" id="ARBA00020482"/>
    </source>
</evidence>
<feature type="transmembrane region" description="Helical" evidence="13">
    <location>
        <begin position="272"/>
        <end position="290"/>
    </location>
</feature>
<evidence type="ECO:0000256" key="10">
    <source>
        <dbReference type="ARBA" id="ARBA00023136"/>
    </source>
</evidence>
<dbReference type="GO" id="GO:0016757">
    <property type="term" value="F:glycosyltransferase activity"/>
    <property type="evidence" value="ECO:0007669"/>
    <property type="project" value="InterPro"/>
</dbReference>
<evidence type="ECO:0000259" key="14">
    <source>
        <dbReference type="Pfam" id="PF12249"/>
    </source>
</evidence>
<feature type="domain" description="Arabinofuranosyltransferase AftA N-terminal" evidence="15">
    <location>
        <begin position="29"/>
        <end position="446"/>
    </location>
</feature>
<dbReference type="Pfam" id="PF12249">
    <property type="entry name" value="AftA_C"/>
    <property type="match status" value="1"/>
</dbReference>
<evidence type="ECO:0000256" key="7">
    <source>
        <dbReference type="ARBA" id="ARBA00022679"/>
    </source>
</evidence>
<evidence type="ECO:0000256" key="3">
    <source>
        <dbReference type="ARBA" id="ARBA00009655"/>
    </source>
</evidence>
<evidence type="ECO:0000313" key="17">
    <source>
        <dbReference type="Proteomes" id="UP000295444"/>
    </source>
</evidence>
<gene>
    <name evidence="16" type="ORF">EV186_104614</name>
</gene>
<dbReference type="Pfam" id="PF12250">
    <property type="entry name" value="AftA_N"/>
    <property type="match status" value="1"/>
</dbReference>
<comment type="subcellular location">
    <subcellularLocation>
        <location evidence="1">Cell membrane</location>
        <topology evidence="1">Multi-pass membrane protein</topology>
    </subcellularLocation>
</comment>
<organism evidence="16 17">
    <name type="scientific">Labedaea rhizosphaerae</name>
    <dbReference type="NCBI Taxonomy" id="598644"/>
    <lineage>
        <taxon>Bacteria</taxon>
        <taxon>Bacillati</taxon>
        <taxon>Actinomycetota</taxon>
        <taxon>Actinomycetes</taxon>
        <taxon>Pseudonocardiales</taxon>
        <taxon>Pseudonocardiaceae</taxon>
        <taxon>Labedaea</taxon>
    </lineage>
</organism>
<feature type="transmembrane region" description="Helical" evidence="13">
    <location>
        <begin position="174"/>
        <end position="192"/>
    </location>
</feature>
<proteinExistence type="inferred from homology"/>
<comment type="caution">
    <text evidence="16">The sequence shown here is derived from an EMBL/GenBank/DDBJ whole genome shotgun (WGS) entry which is preliminary data.</text>
</comment>
<feature type="transmembrane region" description="Helical" evidence="13">
    <location>
        <begin position="91"/>
        <end position="113"/>
    </location>
</feature>